<dbReference type="PROSITE" id="PS01285">
    <property type="entry name" value="FA58C_1"/>
    <property type="match status" value="2"/>
</dbReference>
<organism evidence="14 15">
    <name type="scientific">Microtus ochrogaster</name>
    <name type="common">Prairie vole</name>
    <dbReference type="NCBI Taxonomy" id="79684"/>
    <lineage>
        <taxon>Eukaryota</taxon>
        <taxon>Metazoa</taxon>
        <taxon>Chordata</taxon>
        <taxon>Craniata</taxon>
        <taxon>Vertebrata</taxon>
        <taxon>Euteleostomi</taxon>
        <taxon>Mammalia</taxon>
        <taxon>Eutheria</taxon>
        <taxon>Euarchontoglires</taxon>
        <taxon>Glires</taxon>
        <taxon>Rodentia</taxon>
        <taxon>Myomorpha</taxon>
        <taxon>Muroidea</taxon>
        <taxon>Cricetidae</taxon>
        <taxon>Arvicolinae</taxon>
        <taxon>Microtus</taxon>
    </lineage>
</organism>
<dbReference type="GO" id="GO:0005886">
    <property type="term" value="C:plasma membrane"/>
    <property type="evidence" value="ECO:0007669"/>
    <property type="project" value="TreeGrafter"/>
</dbReference>
<evidence type="ECO:0000256" key="6">
    <source>
        <dbReference type="ARBA" id="ARBA00022729"/>
    </source>
</evidence>
<dbReference type="InterPro" id="IPR024715">
    <property type="entry name" value="Factor_5/8-like"/>
</dbReference>
<dbReference type="CDD" id="cd00057">
    <property type="entry name" value="FA58C"/>
    <property type="match status" value="2"/>
</dbReference>
<dbReference type="SMART" id="SM00231">
    <property type="entry name" value="FA58C"/>
    <property type="match status" value="2"/>
</dbReference>
<dbReference type="PROSITE" id="PS01286">
    <property type="entry name" value="FA58C_2"/>
    <property type="match status" value="2"/>
</dbReference>
<dbReference type="GO" id="GO:0005576">
    <property type="term" value="C:extracellular region"/>
    <property type="evidence" value="ECO:0007669"/>
    <property type="project" value="UniProtKB-SubCell"/>
</dbReference>
<evidence type="ECO:0000256" key="3">
    <source>
        <dbReference type="ARBA" id="ARBA00022525"/>
    </source>
</evidence>
<evidence type="ECO:0000256" key="4">
    <source>
        <dbReference type="ARBA" id="ARBA00022641"/>
    </source>
</evidence>
<dbReference type="SUPFAM" id="SSF49503">
    <property type="entry name" value="Cupredoxins"/>
    <property type="match status" value="3"/>
</dbReference>
<keyword evidence="6 12" id="KW-0732">Signal</keyword>
<protein>
    <submittedName>
        <fullName evidence="14">Coagulation factor V</fullName>
    </submittedName>
</protein>
<evidence type="ECO:0000313" key="15">
    <source>
        <dbReference type="Proteomes" id="UP000710432"/>
    </source>
</evidence>
<dbReference type="GO" id="GO:0005507">
    <property type="term" value="F:copper ion binding"/>
    <property type="evidence" value="ECO:0007669"/>
    <property type="project" value="InterPro"/>
</dbReference>
<keyword evidence="3" id="KW-0964">Secreted</keyword>
<keyword evidence="5" id="KW-0479">Metal-binding</keyword>
<dbReference type="InterPro" id="IPR008972">
    <property type="entry name" value="Cupredoxin"/>
</dbReference>
<dbReference type="AlphaFoldDB" id="A0A8J6G9W8"/>
<dbReference type="InterPro" id="IPR033138">
    <property type="entry name" value="Cu_oxidase_CS"/>
</dbReference>
<keyword evidence="9 11" id="KW-1015">Disulfide bond</keyword>
<gene>
    <name evidence="14" type="ORF">LTLLF_105250</name>
</gene>
<dbReference type="PIRSF" id="PIRSF000354">
    <property type="entry name" value="Factors_V_VIII"/>
    <property type="match status" value="1"/>
</dbReference>
<evidence type="ECO:0000256" key="11">
    <source>
        <dbReference type="PIRSR" id="PIRSR000354-1"/>
    </source>
</evidence>
<dbReference type="InterPro" id="IPR008979">
    <property type="entry name" value="Galactose-bd-like_sf"/>
</dbReference>
<dbReference type="Pfam" id="PF07732">
    <property type="entry name" value="Cu-oxidase_3"/>
    <property type="match status" value="1"/>
</dbReference>
<dbReference type="Gene3D" id="2.60.40.420">
    <property type="entry name" value="Cupredoxins - blue copper proteins"/>
    <property type="match status" value="3"/>
</dbReference>
<dbReference type="PROSITE" id="PS00079">
    <property type="entry name" value="MULTICOPPER_OXIDASE1"/>
    <property type="match status" value="1"/>
</dbReference>
<feature type="disulfide bond" evidence="11">
    <location>
        <begin position="328"/>
        <end position="439"/>
    </location>
</feature>
<dbReference type="InterPro" id="IPR000421">
    <property type="entry name" value="FA58C"/>
</dbReference>
<dbReference type="Pfam" id="PF00754">
    <property type="entry name" value="F5_F8_type_C"/>
    <property type="match status" value="2"/>
</dbReference>
<dbReference type="PANTHER" id="PTHR46806">
    <property type="entry name" value="F5/8 TYPE C DOMAIN-CONTAINING PROTEIN"/>
    <property type="match status" value="1"/>
</dbReference>
<evidence type="ECO:0000313" key="14">
    <source>
        <dbReference type="EMBL" id="KAH0506653.1"/>
    </source>
</evidence>
<keyword evidence="7" id="KW-0677">Repeat</keyword>
<evidence type="ECO:0000256" key="1">
    <source>
        <dbReference type="ARBA" id="ARBA00004613"/>
    </source>
</evidence>
<evidence type="ECO:0000256" key="10">
    <source>
        <dbReference type="ARBA" id="ARBA00023180"/>
    </source>
</evidence>
<keyword evidence="4" id="KW-0765">Sulfation</keyword>
<dbReference type="PROSITE" id="PS50022">
    <property type="entry name" value="FA58C_3"/>
    <property type="match status" value="2"/>
</dbReference>
<dbReference type="InterPro" id="IPR011707">
    <property type="entry name" value="Cu-oxidase-like_N"/>
</dbReference>
<dbReference type="GO" id="GO:0038023">
    <property type="term" value="F:signaling receptor activity"/>
    <property type="evidence" value="ECO:0007669"/>
    <property type="project" value="TreeGrafter"/>
</dbReference>
<feature type="domain" description="F5/8 type C" evidence="13">
    <location>
        <begin position="594"/>
        <end position="748"/>
    </location>
</feature>
<dbReference type="InterPro" id="IPR050633">
    <property type="entry name" value="Neuropilin_MCO_CoagFactor"/>
</dbReference>
<evidence type="ECO:0000256" key="8">
    <source>
        <dbReference type="ARBA" id="ARBA00022837"/>
    </source>
</evidence>
<accession>A0A8J6G9W8</accession>
<evidence type="ECO:0000256" key="12">
    <source>
        <dbReference type="SAM" id="SignalP"/>
    </source>
</evidence>
<dbReference type="CDD" id="cd14450">
    <property type="entry name" value="CuRO_3_FV_like"/>
    <property type="match status" value="1"/>
</dbReference>
<proteinExistence type="inferred from homology"/>
<feature type="signal peptide" evidence="12">
    <location>
        <begin position="1"/>
        <end position="28"/>
    </location>
</feature>
<sequence length="911" mass="104355">MFLVGPRLCVLVVLGTSWAGWGSYPAEAARLRQFYVAAQGILWNYHPETTDPSLNSKPSFKKIVYREYEAHFKKEKPRSSISDSGQLALVNSRKNIPIVSECGCTPRGPEFLAHAPPPSAPDLDLEISVRCSNLGLCLCLLSSPDEAGMQAYIDIKNCPKKTRSPKTLTREQRRHMKRWEYFIAAEEVIWNYAPVIPTTMDKKYRSLHLDNFSNQIGKQYKKVIYRQYEDETFSKRMESSGTKQSGILGPIIRAQVRDTLKIVFKNMASRPYSIYPHGVTFSPYEDGVNSSSTSGSHTMIRPVQPGEIYTYKWNILEFDEPTENDAQCLTRPYYSDVDVTRDIASGLIGLLLICKSRSLDQRGIQKAADIEQQAVFAVFDENKSWYIEDNINKFCENPEEVKRDDPKFYESNIMSSKSEPPLLSEKDIHSGLIGPLLICRKGTLHQESNLPMDRREFVLLFMAFDEKKSWYYEKSKRSWRIDSPEVKNSHKFYAINGMIYNLPGLIMYEQEWVRLHLLNMGDSQDIHVVHFHGQTLLDNSTKQHQLGVWPLLPGSFKTLEMKASKPGWWLLDTEIGENQIAGMQTPFLIIDKECKMPMGLSTGIISDSQIKASGHLSYWEPKLARLNNGGSYNAWSLEKSALDFAFKSWIQVDMQKEAVITGIQTQGAKHYLKSCFITEFHVAYSTDQTNWQIFRGNSTKNIMDFAGNSDASTIKENRFDPPIVARYIRIHPTKSYNRPTLRLELLGCELNGCSTPLGLEDGRIENKQITASSFKKSWWGDYWEPSRARLNAQGRVNAWQAKANNNKQWLQIDLLKIKKITAIVTQGCKSLSSEMYVKSYSIQYSDQGMEWKPYRQKSSMVDKIFEGNSNTKGQMKNFFNPPIISRFIRIIPKSWNQSIALRLELFGCDVY</sequence>
<dbReference type="FunFam" id="2.60.40.420:FF:000068">
    <property type="entry name" value="coagulation factor V isoform X1"/>
    <property type="match status" value="1"/>
</dbReference>
<evidence type="ECO:0000256" key="7">
    <source>
        <dbReference type="ARBA" id="ARBA00022737"/>
    </source>
</evidence>
<evidence type="ECO:0000256" key="9">
    <source>
        <dbReference type="ARBA" id="ARBA00023157"/>
    </source>
</evidence>
<dbReference type="EMBL" id="JAATJU010023977">
    <property type="protein sequence ID" value="KAH0506653.1"/>
    <property type="molecule type" value="Genomic_DNA"/>
</dbReference>
<feature type="disulfide bond" evidence="11">
    <location>
        <begin position="594"/>
        <end position="748"/>
    </location>
</feature>
<name>A0A8J6G9W8_MICOH</name>
<comment type="subcellular location">
    <subcellularLocation>
        <location evidence="1">Secreted</location>
    </subcellularLocation>
</comment>
<keyword evidence="10" id="KW-0325">Glycoprotein</keyword>
<dbReference type="Proteomes" id="UP000710432">
    <property type="component" value="Unassembled WGS sequence"/>
</dbReference>
<feature type="chain" id="PRO_5035306402" evidence="12">
    <location>
        <begin position="29"/>
        <end position="911"/>
    </location>
</feature>
<dbReference type="PANTHER" id="PTHR46806:SF10">
    <property type="entry name" value="COAGULATION FACTOR V"/>
    <property type="match status" value="1"/>
</dbReference>
<evidence type="ECO:0000256" key="2">
    <source>
        <dbReference type="ARBA" id="ARBA00010609"/>
    </source>
</evidence>
<dbReference type="SUPFAM" id="SSF49785">
    <property type="entry name" value="Galactose-binding domain-like"/>
    <property type="match status" value="2"/>
</dbReference>
<evidence type="ECO:0000256" key="5">
    <source>
        <dbReference type="ARBA" id="ARBA00022723"/>
    </source>
</evidence>
<keyword evidence="8" id="KW-0106">Calcium</keyword>
<reference evidence="14" key="1">
    <citation type="submission" date="2020-03" db="EMBL/GenBank/DDBJ databases">
        <title>Studies in the Genomics of Life Span.</title>
        <authorList>
            <person name="Glass D."/>
        </authorList>
    </citation>
    <scope>NUCLEOTIDE SEQUENCE</scope>
    <source>
        <strain evidence="14">LTLLF</strain>
        <tissue evidence="14">Muscle</tissue>
    </source>
</reference>
<comment type="similarity">
    <text evidence="2">Belongs to the multicopper oxidase family.</text>
</comment>
<comment type="caution">
    <text evidence="14">The sequence shown here is derived from an EMBL/GenBank/DDBJ whole genome shotgun (WGS) entry which is preliminary data.</text>
</comment>
<dbReference type="Gene3D" id="2.60.120.260">
    <property type="entry name" value="Galactose-binding domain-like"/>
    <property type="match status" value="2"/>
</dbReference>
<feature type="domain" description="F5/8 type C" evidence="13">
    <location>
        <begin position="753"/>
        <end position="908"/>
    </location>
</feature>
<evidence type="ECO:0000259" key="13">
    <source>
        <dbReference type="PROSITE" id="PS50022"/>
    </source>
</evidence>
<dbReference type="FunFam" id="2.60.120.260:FF:000002">
    <property type="entry name" value="Coagulation factor VIII"/>
    <property type="match status" value="2"/>
</dbReference>